<comment type="similarity">
    <text evidence="7">Belongs to the TonB-dependent receptor family.</text>
</comment>
<dbReference type="PROSITE" id="PS00018">
    <property type="entry name" value="EF_HAND_1"/>
    <property type="match status" value="1"/>
</dbReference>
<evidence type="ECO:0000256" key="1">
    <source>
        <dbReference type="ARBA" id="ARBA00004571"/>
    </source>
</evidence>
<proteinExistence type="inferred from homology"/>
<evidence type="ECO:0000256" key="4">
    <source>
        <dbReference type="ARBA" id="ARBA00022692"/>
    </source>
</evidence>
<protein>
    <submittedName>
        <fullName evidence="9">SusC/RagA family TonB-linked outer membrane protein</fullName>
    </submittedName>
</protein>
<name>A0A0F5JII3_9BACT</name>
<keyword evidence="5 7" id="KW-0472">Membrane</keyword>
<dbReference type="Proteomes" id="UP000033047">
    <property type="component" value="Unassembled WGS sequence"/>
</dbReference>
<dbReference type="InterPro" id="IPR039426">
    <property type="entry name" value="TonB-dep_rcpt-like"/>
</dbReference>
<keyword evidence="4 7" id="KW-0812">Transmembrane</keyword>
<comment type="caution">
    <text evidence="9">The sequence shown here is derived from an EMBL/GenBank/DDBJ whole genome shotgun (WGS) entry which is preliminary data.</text>
</comment>
<keyword evidence="2 7" id="KW-0813">Transport</keyword>
<dbReference type="InterPro" id="IPR011662">
    <property type="entry name" value="Secretin/TonB_short_N"/>
</dbReference>
<reference evidence="9 10" key="1">
    <citation type="submission" date="2013-04" db="EMBL/GenBank/DDBJ databases">
        <title>The Genome Sequence of Parabacteroides goldsteinii DSM 19448.</title>
        <authorList>
            <consortium name="The Broad Institute Genomics Platform"/>
            <person name="Earl A."/>
            <person name="Ward D."/>
            <person name="Feldgarden M."/>
            <person name="Gevers D."/>
            <person name="Martens E."/>
            <person name="Sakamoto M."/>
            <person name="Benno Y."/>
            <person name="Song Y."/>
            <person name="Liu C."/>
            <person name="Lee J."/>
            <person name="Bolanos M."/>
            <person name="Vaisanen M.L."/>
            <person name="Finegold S.M."/>
            <person name="Walker B."/>
            <person name="Young S."/>
            <person name="Zeng Q."/>
            <person name="Gargeya S."/>
            <person name="Fitzgerald M."/>
            <person name="Haas B."/>
            <person name="Abouelleil A."/>
            <person name="Allen A.W."/>
            <person name="Alvarado L."/>
            <person name="Arachchi H.M."/>
            <person name="Berlin A.M."/>
            <person name="Chapman S.B."/>
            <person name="Gainer-Dewar J."/>
            <person name="Goldberg J."/>
            <person name="Griggs A."/>
            <person name="Gujja S."/>
            <person name="Hansen M."/>
            <person name="Howarth C."/>
            <person name="Imamovic A."/>
            <person name="Ireland A."/>
            <person name="Larimer J."/>
            <person name="McCowan C."/>
            <person name="Murphy C."/>
            <person name="Pearson M."/>
            <person name="Poon T.W."/>
            <person name="Priest M."/>
            <person name="Roberts A."/>
            <person name="Saif S."/>
            <person name="Shea T."/>
            <person name="Sisk P."/>
            <person name="Sykes S."/>
            <person name="Wortman J."/>
            <person name="Nusbaum C."/>
            <person name="Birren B."/>
        </authorList>
    </citation>
    <scope>NUCLEOTIDE SEQUENCE [LARGE SCALE GENOMIC DNA]</scope>
    <source>
        <strain evidence="9 10">DSM 19448</strain>
    </source>
</reference>
<dbReference type="STRING" id="927665.HMPREF1535_01374"/>
<dbReference type="InterPro" id="IPR037066">
    <property type="entry name" value="Plug_dom_sf"/>
</dbReference>
<sequence length="1177" mass="131189">MINNLKGSHTHAVFSRFIRIMKLINLFFIAGICFANAASSYSQSTLLTLEADNNTLEEVFKMIEKNSEYVFFYSDKAVNLKKKVSINVKDQTIDKILDQVLLQTGNAYSIDDRQVFIGAAAKNKRNTTPLPAVAQVERIDVTGVVQDKAGEPVIGATVVEKDNPTHGTITDLDGRFELRGVPKNAVLQFSFVGMQAKEVAVNGKKIFNVILEPNTVLDEVVVVGYGTQSRATLTTSVSKMDTKALESVPYSNLVTALQGTVSGVRVQSTTGQPGANPRIIVRGGTSINSPDGADPIYIVDGVIRNDIDGINSDDIESMQVLKDAASTAIYGARGSNGVVLITTKTGKAGKTSVTYKYDLTLSQVGKRYDMASARDYIYYSRIGHQIADQRWGFGLNDLYTATGAGTGNDLTANTTYTTQYLSPENKHKLNEGWESMPDPIDPSKTIIFKETDWQDVLFRTAVSHNHNVNVSGGSETATFNASAGYMKNEGTVITTYYDRLTFNLGGEVKLRPNLKIGGRASYSKYTNNGVNETSIFARAIGQAPTTKYTFEDGTLSPGIKGNGNPAYHLHRNTNKNSDENITFIFDGNWEIIPGLTFAPSFSIWKEALDTYSFTPSYKDGVNNVNTVRPASASYSKWWQTQADAVLTYNKDFTDHHLNVMAGYSYYFKSSYGMSASGDGALTDLIPTLNAVSNYKHMTSNLSKQIMLGYFGRINYNYKQRYLLSVNARYDASSMLGREHKWGFFPGASIGWNVHEEAFWKDMNADAFRLKLRGSYGVNGNITGMGPYTAQGEYAVGEGRYMWVNGIANKVLPNEDLKWEQSKTFDVGVDVGLFDQRVDVIFDYFNRRTDDLITQLPMPLSSGFDVITTNYGSLNNRGIEVEVKVQVMPKRSELQWELGFNASHVKTKIRKLPENGVERNRVGGYYAWNPEINDYDWVGGLQEGGRIGDLFAWKSLGIYATDEEAKADPVVDMMDPYEDKTKYGGDTRWYDADGNGQIDEKDICYMGNTYPKWTGGISSSWSWKNFDLYLRMDYMTGHTIFNEQKIFLCGRWAGNLNIPQEMIDKSWKKQGDIAALPVYIPNEDYNLWRGGDWYGLGMMNSEFYESGNYLCIRELTLGYKLPLTGMMSRIFQNLKVNVTGNNLHYFTKYSGANPEFGGKDSGRYPLPRNVIFGVSATF</sequence>
<comment type="subcellular location">
    <subcellularLocation>
        <location evidence="1 7">Cell outer membrane</location>
        <topology evidence="1 7">Multi-pass membrane protein</topology>
    </subcellularLocation>
</comment>
<dbReference type="NCBIfam" id="TIGR04057">
    <property type="entry name" value="SusC_RagA_signa"/>
    <property type="match status" value="1"/>
</dbReference>
<dbReference type="PATRIC" id="fig|927665.4.peg.1406"/>
<gene>
    <name evidence="9" type="ORF">HMPREF1535_01374</name>
</gene>
<organism evidence="9 10">
    <name type="scientific">Parabacteroides goldsteinii DSM 19448 = WAL 12034</name>
    <dbReference type="NCBI Taxonomy" id="927665"/>
    <lineage>
        <taxon>Bacteria</taxon>
        <taxon>Pseudomonadati</taxon>
        <taxon>Bacteroidota</taxon>
        <taxon>Bacteroidia</taxon>
        <taxon>Bacteroidales</taxon>
        <taxon>Tannerellaceae</taxon>
        <taxon>Parabacteroides</taxon>
    </lineage>
</organism>
<evidence type="ECO:0000313" key="10">
    <source>
        <dbReference type="Proteomes" id="UP000033047"/>
    </source>
</evidence>
<dbReference type="NCBIfam" id="TIGR04056">
    <property type="entry name" value="OMP_RagA_SusC"/>
    <property type="match status" value="1"/>
</dbReference>
<feature type="domain" description="Secretin/TonB short N-terminal" evidence="8">
    <location>
        <begin position="69"/>
        <end position="120"/>
    </location>
</feature>
<dbReference type="HOGENOM" id="CLU_004317_0_1_10"/>
<keyword evidence="3 7" id="KW-1134">Transmembrane beta strand</keyword>
<dbReference type="InterPro" id="IPR023997">
    <property type="entry name" value="TonB-dep_OMP_SusC/RagA_CS"/>
</dbReference>
<dbReference type="Pfam" id="PF13715">
    <property type="entry name" value="CarbopepD_reg_2"/>
    <property type="match status" value="1"/>
</dbReference>
<evidence type="ECO:0000256" key="6">
    <source>
        <dbReference type="ARBA" id="ARBA00023237"/>
    </source>
</evidence>
<dbReference type="InterPro" id="IPR012910">
    <property type="entry name" value="Plug_dom"/>
</dbReference>
<accession>A0A0F5JII3</accession>
<dbReference type="Gene3D" id="2.60.40.1120">
    <property type="entry name" value="Carboxypeptidase-like, regulatory domain"/>
    <property type="match status" value="1"/>
</dbReference>
<evidence type="ECO:0000259" key="8">
    <source>
        <dbReference type="SMART" id="SM00965"/>
    </source>
</evidence>
<dbReference type="Gene3D" id="2.170.130.10">
    <property type="entry name" value="TonB-dependent receptor, plug domain"/>
    <property type="match status" value="1"/>
</dbReference>
<dbReference type="InterPro" id="IPR008969">
    <property type="entry name" value="CarboxyPept-like_regulatory"/>
</dbReference>
<dbReference type="AlphaFoldDB" id="A0A0F5JII3"/>
<dbReference type="Pfam" id="PF07660">
    <property type="entry name" value="STN"/>
    <property type="match status" value="1"/>
</dbReference>
<dbReference type="EMBL" id="AQHV01000009">
    <property type="protein sequence ID" value="KKB57553.1"/>
    <property type="molecule type" value="Genomic_DNA"/>
</dbReference>
<evidence type="ECO:0000256" key="5">
    <source>
        <dbReference type="ARBA" id="ARBA00023136"/>
    </source>
</evidence>
<dbReference type="SMART" id="SM00965">
    <property type="entry name" value="STN"/>
    <property type="match status" value="1"/>
</dbReference>
<evidence type="ECO:0000256" key="2">
    <source>
        <dbReference type="ARBA" id="ARBA00022448"/>
    </source>
</evidence>
<dbReference type="SUPFAM" id="SSF49464">
    <property type="entry name" value="Carboxypeptidase regulatory domain-like"/>
    <property type="match status" value="1"/>
</dbReference>
<keyword evidence="6 7" id="KW-0998">Cell outer membrane</keyword>
<dbReference type="PROSITE" id="PS52016">
    <property type="entry name" value="TONB_DEPENDENT_REC_3"/>
    <property type="match status" value="1"/>
</dbReference>
<dbReference type="InterPro" id="IPR018247">
    <property type="entry name" value="EF_Hand_1_Ca_BS"/>
</dbReference>
<evidence type="ECO:0000256" key="7">
    <source>
        <dbReference type="PROSITE-ProRule" id="PRU01360"/>
    </source>
</evidence>
<evidence type="ECO:0000313" key="9">
    <source>
        <dbReference type="EMBL" id="KKB57553.1"/>
    </source>
</evidence>
<dbReference type="Pfam" id="PF07715">
    <property type="entry name" value="Plug"/>
    <property type="match status" value="1"/>
</dbReference>
<dbReference type="Gene3D" id="2.40.170.20">
    <property type="entry name" value="TonB-dependent receptor, beta-barrel domain"/>
    <property type="match status" value="1"/>
</dbReference>
<dbReference type="FunFam" id="2.60.40.1120:FF:000003">
    <property type="entry name" value="Outer membrane protein Omp121"/>
    <property type="match status" value="1"/>
</dbReference>
<dbReference type="InterPro" id="IPR036942">
    <property type="entry name" value="Beta-barrel_TonB_sf"/>
</dbReference>
<evidence type="ECO:0000256" key="3">
    <source>
        <dbReference type="ARBA" id="ARBA00022452"/>
    </source>
</evidence>
<dbReference type="GO" id="GO:0009279">
    <property type="term" value="C:cell outer membrane"/>
    <property type="evidence" value="ECO:0007669"/>
    <property type="project" value="UniProtKB-SubCell"/>
</dbReference>
<dbReference type="SUPFAM" id="SSF56935">
    <property type="entry name" value="Porins"/>
    <property type="match status" value="1"/>
</dbReference>
<dbReference type="InterPro" id="IPR023996">
    <property type="entry name" value="TonB-dep_OMP_SusC/RagA"/>
</dbReference>